<dbReference type="InterPro" id="IPR048760">
    <property type="entry name" value="VP0354-like_sensor_dom"/>
</dbReference>
<keyword evidence="10" id="KW-0902">Two-component regulatory system</keyword>
<dbReference type="SMART" id="SM00387">
    <property type="entry name" value="HATPase_c"/>
    <property type="match status" value="1"/>
</dbReference>
<feature type="domain" description="Histidine kinase" evidence="12">
    <location>
        <begin position="390"/>
        <end position="608"/>
    </location>
</feature>
<dbReference type="PROSITE" id="PS50109">
    <property type="entry name" value="HIS_KIN"/>
    <property type="match status" value="1"/>
</dbReference>
<keyword evidence="9 11" id="KW-1133">Transmembrane helix</keyword>
<keyword evidence="11" id="KW-0472">Membrane</keyword>
<dbReference type="Pfam" id="PF02518">
    <property type="entry name" value="HATPase_c"/>
    <property type="match status" value="1"/>
</dbReference>
<dbReference type="PANTHER" id="PTHR43711">
    <property type="entry name" value="TWO-COMPONENT HISTIDINE KINASE"/>
    <property type="match status" value="1"/>
</dbReference>
<dbReference type="RefSeq" id="WP_101260610.1">
    <property type="nucleotide sequence ID" value="NZ_MVDD01000003.1"/>
</dbReference>
<dbReference type="GO" id="GO:0005886">
    <property type="term" value="C:plasma membrane"/>
    <property type="evidence" value="ECO:0007669"/>
    <property type="project" value="UniProtKB-SubCell"/>
</dbReference>
<dbReference type="Gene3D" id="1.10.287.130">
    <property type="match status" value="1"/>
</dbReference>
<organism evidence="13 14">
    <name type="scientific">Labilibaculum filiforme</name>
    <dbReference type="NCBI Taxonomy" id="1940526"/>
    <lineage>
        <taxon>Bacteria</taxon>
        <taxon>Pseudomonadati</taxon>
        <taxon>Bacteroidota</taxon>
        <taxon>Bacteroidia</taxon>
        <taxon>Marinilabiliales</taxon>
        <taxon>Marinifilaceae</taxon>
        <taxon>Labilibaculum</taxon>
    </lineage>
</organism>
<keyword evidence="14" id="KW-1185">Reference proteome</keyword>
<dbReference type="CDD" id="cd00082">
    <property type="entry name" value="HisKA"/>
    <property type="match status" value="1"/>
</dbReference>
<keyword evidence="5" id="KW-0597">Phosphoprotein</keyword>
<dbReference type="SUPFAM" id="SSF47384">
    <property type="entry name" value="Homodimeric domain of signal transducing histidine kinase"/>
    <property type="match status" value="1"/>
</dbReference>
<protein>
    <recommendedName>
        <fullName evidence="3">histidine kinase</fullName>
        <ecNumber evidence="3">2.7.13.3</ecNumber>
    </recommendedName>
</protein>
<sequence length="613" mass="70243">MKNIWYSYMKNENKGLRSFVRNLLSIFILAFALIVAGIILSLNKYNEVELKAYKEVTESVLATKLENIQDDVKSVTSDLMMLAESASLKKYWNDKEGVIEDLEAEFLNLSFHHYVFDQVRLIDEEGMEIIRINYNSGSPSVVPKEVLQNKKDRYYFYNAFQLNRNEVFISPLDLNVENGELEEPLKPMIRFATPVFDKQNVKRGVVVLNYYGQNIIDEFVNQDNPLIKDQLMFLNSEGYWFKGENAADDWGFMYEDKRNLTFKNRYGAVWDSIVDTGQAQFETGSGLFTFKTVYPIPENLTPNKSGNLRTVDDYHWKIVSFIPFAVLHEKSNMRWKQALFVLSLLFISWLFVLYRLVRAQYFKLKSQEALLERETALRELNATKDKLFSVVAHDLINPFNSIIGFSSVLLQQVNEKDYEGIEEYAEIIHDSSSRAMDLLSNLLEWSRSQIGKIDFKPVSYNLNQQIHEAVLLLTDTATIKSIKIVTNLPSDFAIFAHKEMISTVIRNLISNAIKFTMPGGEIVVAAEKQNDVVTISICDNGVGIPPENLAKLFLMTESYSSLGTAKEKGTGLGLMLCKEFVEKHQGRIWVESEVGKGSCFRFSLPVHKQEVNA</sequence>
<dbReference type="EMBL" id="MVDD01000003">
    <property type="protein sequence ID" value="PKQ64464.1"/>
    <property type="molecule type" value="Genomic_DNA"/>
</dbReference>
<evidence type="ECO:0000313" key="13">
    <source>
        <dbReference type="EMBL" id="PKQ64464.1"/>
    </source>
</evidence>
<evidence type="ECO:0000256" key="3">
    <source>
        <dbReference type="ARBA" id="ARBA00012438"/>
    </source>
</evidence>
<dbReference type="SMART" id="SM00388">
    <property type="entry name" value="HisKA"/>
    <property type="match status" value="1"/>
</dbReference>
<evidence type="ECO:0000256" key="4">
    <source>
        <dbReference type="ARBA" id="ARBA00022475"/>
    </source>
</evidence>
<feature type="transmembrane region" description="Helical" evidence="11">
    <location>
        <begin position="20"/>
        <end position="42"/>
    </location>
</feature>
<keyword evidence="6" id="KW-0808">Transferase</keyword>
<dbReference type="Gene3D" id="3.30.450.20">
    <property type="entry name" value="PAS domain"/>
    <property type="match status" value="2"/>
</dbReference>
<dbReference type="SUPFAM" id="SSF55874">
    <property type="entry name" value="ATPase domain of HSP90 chaperone/DNA topoisomerase II/histidine kinase"/>
    <property type="match status" value="1"/>
</dbReference>
<dbReference type="InterPro" id="IPR003594">
    <property type="entry name" value="HATPase_dom"/>
</dbReference>
<dbReference type="InterPro" id="IPR050736">
    <property type="entry name" value="Sensor_HK_Regulatory"/>
</dbReference>
<evidence type="ECO:0000256" key="5">
    <source>
        <dbReference type="ARBA" id="ARBA00022553"/>
    </source>
</evidence>
<dbReference type="Pfam" id="PF00512">
    <property type="entry name" value="HisKA"/>
    <property type="match status" value="1"/>
</dbReference>
<evidence type="ECO:0000256" key="11">
    <source>
        <dbReference type="SAM" id="Phobius"/>
    </source>
</evidence>
<dbReference type="InterPro" id="IPR036890">
    <property type="entry name" value="HATPase_C_sf"/>
</dbReference>
<gene>
    <name evidence="13" type="ORF">BZG02_06565</name>
</gene>
<dbReference type="EC" id="2.7.13.3" evidence="3"/>
<keyword evidence="8" id="KW-0418">Kinase</keyword>
<dbReference type="InterPro" id="IPR003661">
    <property type="entry name" value="HisK_dim/P_dom"/>
</dbReference>
<dbReference type="CDD" id="cd00075">
    <property type="entry name" value="HATPase"/>
    <property type="match status" value="1"/>
</dbReference>
<reference evidence="13 14" key="1">
    <citation type="journal article" date="2017" name="Front. Microbiol.">
        <title>Labilibaculum manganireducens gen. nov., sp. nov. and Labilibaculum filiforme sp. nov., Novel Bacteroidetes Isolated from Subsurface Sediments of the Baltic Sea.</title>
        <authorList>
            <person name="Vandieken V."/>
            <person name="Marshall I.P."/>
            <person name="Niemann H."/>
            <person name="Engelen B."/>
            <person name="Cypionka H."/>
        </authorList>
    </citation>
    <scope>NUCLEOTIDE SEQUENCE [LARGE SCALE GENOMIC DNA]</scope>
    <source>
        <strain evidence="13 14">59.16B</strain>
    </source>
</reference>
<dbReference type="Pfam" id="PF21623">
    <property type="entry name" value="HK_sensor_dom_bact"/>
    <property type="match status" value="1"/>
</dbReference>
<dbReference type="Gene3D" id="3.30.565.10">
    <property type="entry name" value="Histidine kinase-like ATPase, C-terminal domain"/>
    <property type="match status" value="1"/>
</dbReference>
<evidence type="ECO:0000256" key="9">
    <source>
        <dbReference type="ARBA" id="ARBA00022989"/>
    </source>
</evidence>
<evidence type="ECO:0000256" key="2">
    <source>
        <dbReference type="ARBA" id="ARBA00004651"/>
    </source>
</evidence>
<feature type="transmembrane region" description="Helical" evidence="11">
    <location>
        <begin position="338"/>
        <end position="357"/>
    </location>
</feature>
<accession>A0A2N3I2D3</accession>
<dbReference type="OrthoDB" id="9804645at2"/>
<keyword evidence="4" id="KW-1003">Cell membrane</keyword>
<dbReference type="CDD" id="cd18773">
    <property type="entry name" value="PDC1_HK_sensor"/>
    <property type="match status" value="1"/>
</dbReference>
<proteinExistence type="predicted"/>
<comment type="subcellular location">
    <subcellularLocation>
        <location evidence="2">Cell membrane</location>
        <topology evidence="2">Multi-pass membrane protein</topology>
    </subcellularLocation>
</comment>
<dbReference type="InterPro" id="IPR029151">
    <property type="entry name" value="Sensor-like_sf"/>
</dbReference>
<dbReference type="InterPro" id="IPR004358">
    <property type="entry name" value="Sig_transdc_His_kin-like_C"/>
</dbReference>
<dbReference type="SUPFAM" id="SSF103190">
    <property type="entry name" value="Sensory domain-like"/>
    <property type="match status" value="2"/>
</dbReference>
<comment type="catalytic activity">
    <reaction evidence="1">
        <text>ATP + protein L-histidine = ADP + protein N-phospho-L-histidine.</text>
        <dbReference type="EC" id="2.7.13.3"/>
    </reaction>
</comment>
<dbReference type="GO" id="GO:0000155">
    <property type="term" value="F:phosphorelay sensor kinase activity"/>
    <property type="evidence" value="ECO:0007669"/>
    <property type="project" value="InterPro"/>
</dbReference>
<evidence type="ECO:0000259" key="12">
    <source>
        <dbReference type="PROSITE" id="PS50109"/>
    </source>
</evidence>
<dbReference type="PANTHER" id="PTHR43711:SF31">
    <property type="entry name" value="HISTIDINE KINASE"/>
    <property type="match status" value="1"/>
</dbReference>
<evidence type="ECO:0000256" key="7">
    <source>
        <dbReference type="ARBA" id="ARBA00022692"/>
    </source>
</evidence>
<dbReference type="InterPro" id="IPR005467">
    <property type="entry name" value="His_kinase_dom"/>
</dbReference>
<evidence type="ECO:0000256" key="10">
    <source>
        <dbReference type="ARBA" id="ARBA00023012"/>
    </source>
</evidence>
<comment type="caution">
    <text evidence="13">The sequence shown here is derived from an EMBL/GenBank/DDBJ whole genome shotgun (WGS) entry which is preliminary data.</text>
</comment>
<dbReference type="Proteomes" id="UP000233535">
    <property type="component" value="Unassembled WGS sequence"/>
</dbReference>
<evidence type="ECO:0000313" key="14">
    <source>
        <dbReference type="Proteomes" id="UP000233535"/>
    </source>
</evidence>
<dbReference type="PRINTS" id="PR00344">
    <property type="entry name" value="BCTRLSENSOR"/>
</dbReference>
<name>A0A2N3I2D3_9BACT</name>
<dbReference type="AlphaFoldDB" id="A0A2N3I2D3"/>
<keyword evidence="7 11" id="KW-0812">Transmembrane</keyword>
<evidence type="ECO:0000256" key="1">
    <source>
        <dbReference type="ARBA" id="ARBA00000085"/>
    </source>
</evidence>
<dbReference type="FunFam" id="3.30.565.10:FF:000006">
    <property type="entry name" value="Sensor histidine kinase WalK"/>
    <property type="match status" value="1"/>
</dbReference>
<evidence type="ECO:0000256" key="8">
    <source>
        <dbReference type="ARBA" id="ARBA00022777"/>
    </source>
</evidence>
<dbReference type="InterPro" id="IPR036097">
    <property type="entry name" value="HisK_dim/P_sf"/>
</dbReference>
<evidence type="ECO:0000256" key="6">
    <source>
        <dbReference type="ARBA" id="ARBA00022679"/>
    </source>
</evidence>